<protein>
    <submittedName>
        <fullName evidence="1">Uncharacterized protein</fullName>
    </submittedName>
</protein>
<evidence type="ECO:0000313" key="2">
    <source>
        <dbReference type="Proteomes" id="UP001212421"/>
    </source>
</evidence>
<evidence type="ECO:0000313" key="1">
    <source>
        <dbReference type="EMBL" id="WBM79705.1"/>
    </source>
</evidence>
<keyword evidence="2" id="KW-1185">Reference proteome</keyword>
<accession>A0ABY7NBQ3</accession>
<dbReference type="Proteomes" id="UP001212421">
    <property type="component" value="Chromosome"/>
</dbReference>
<organism evidence="1 2">
    <name type="scientific">Cryobacterium breve</name>
    <dbReference type="NCBI Taxonomy" id="1259258"/>
    <lineage>
        <taxon>Bacteria</taxon>
        <taxon>Bacillati</taxon>
        <taxon>Actinomycetota</taxon>
        <taxon>Actinomycetes</taxon>
        <taxon>Micrococcales</taxon>
        <taxon>Microbacteriaceae</taxon>
        <taxon>Cryobacterium</taxon>
    </lineage>
</organism>
<reference evidence="1 2" key="1">
    <citation type="submission" date="2021-05" db="EMBL/GenBank/DDBJ databases">
        <authorList>
            <person name="Kumar R."/>
            <person name="Kumar A."/>
            <person name="Mukhia S."/>
        </authorList>
    </citation>
    <scope>NUCLEOTIDE SEQUENCE [LARGE SCALE GENOMIC DNA]</scope>
    <source>
        <strain evidence="1 2">ERMR7:08</strain>
    </source>
</reference>
<name>A0ABY7NBQ3_9MICO</name>
<dbReference type="RefSeq" id="WP_281534312.1">
    <property type="nucleotide sequence ID" value="NZ_CP075584.1"/>
</dbReference>
<gene>
    <name evidence="1" type="ORF">KIV56_15885</name>
</gene>
<proteinExistence type="predicted"/>
<sequence>MNYSVDAPRNRSREAWTPSRRSTTWWQLHKTHGLPAFDARVTPVDPESFQAWNEVIVATIVEPNAQAIALNAQLHPDAADRRVEVRWTEKVLGVPIRRRSLITLG</sequence>
<dbReference type="EMBL" id="CP075584">
    <property type="protein sequence ID" value="WBM79705.1"/>
    <property type="molecule type" value="Genomic_DNA"/>
</dbReference>